<proteinExistence type="predicted"/>
<comment type="caution">
    <text evidence="2">The sequence shown here is derived from an EMBL/GenBank/DDBJ whole genome shotgun (WGS) entry which is preliminary data.</text>
</comment>
<dbReference type="EMBL" id="QAPF01000095">
    <property type="protein sequence ID" value="TEA17031.1"/>
    <property type="molecule type" value="Genomic_DNA"/>
</dbReference>
<organism evidence="2 3">
    <name type="scientific">Colletotrichum sidae</name>
    <dbReference type="NCBI Taxonomy" id="1347389"/>
    <lineage>
        <taxon>Eukaryota</taxon>
        <taxon>Fungi</taxon>
        <taxon>Dikarya</taxon>
        <taxon>Ascomycota</taxon>
        <taxon>Pezizomycotina</taxon>
        <taxon>Sordariomycetes</taxon>
        <taxon>Hypocreomycetidae</taxon>
        <taxon>Glomerellales</taxon>
        <taxon>Glomerellaceae</taxon>
        <taxon>Colletotrichum</taxon>
        <taxon>Colletotrichum orbiculare species complex</taxon>
    </lineage>
</organism>
<sequence length="90" mass="9616">MANPASASTVAIFICNASYTVVDFLDSVAKPSAFSNTAVMPLWATPSHSPFHPYPPSPKHFRQRGTAARGKLPIKPSLDSFPPLGRAYAS</sequence>
<feature type="region of interest" description="Disordered" evidence="1">
    <location>
        <begin position="54"/>
        <end position="90"/>
    </location>
</feature>
<name>A0A4R8THM3_9PEZI</name>
<dbReference type="AlphaFoldDB" id="A0A4R8THM3"/>
<gene>
    <name evidence="2" type="ORF">C8034_v000521</name>
</gene>
<reference evidence="2 3" key="1">
    <citation type="submission" date="2018-11" db="EMBL/GenBank/DDBJ databases">
        <title>Genome sequence and assembly of Colletotrichum sidae.</title>
        <authorList>
            <person name="Gan P."/>
            <person name="Shirasu K."/>
        </authorList>
    </citation>
    <scope>NUCLEOTIDE SEQUENCE [LARGE SCALE GENOMIC DNA]</scope>
    <source>
        <strain evidence="2 3">CBS 518.97</strain>
    </source>
</reference>
<dbReference type="Proteomes" id="UP000295604">
    <property type="component" value="Unassembled WGS sequence"/>
</dbReference>
<evidence type="ECO:0000313" key="2">
    <source>
        <dbReference type="EMBL" id="TEA17031.1"/>
    </source>
</evidence>
<protein>
    <submittedName>
        <fullName evidence="2">Uncharacterized protein</fullName>
    </submittedName>
</protein>
<keyword evidence="3" id="KW-1185">Reference proteome</keyword>
<accession>A0A4R8THM3</accession>
<evidence type="ECO:0000256" key="1">
    <source>
        <dbReference type="SAM" id="MobiDB-lite"/>
    </source>
</evidence>
<evidence type="ECO:0000313" key="3">
    <source>
        <dbReference type="Proteomes" id="UP000295604"/>
    </source>
</evidence>